<sequence>MSWAGLCAAHKSTLNRAERLGRFLSWRNCKPCKPRVDV</sequence>
<dbReference type="AlphaFoldDB" id="A0A2P4ZN47"/>
<reference evidence="1 2" key="1">
    <citation type="journal article" date="2016" name="Genome Announc.">
        <title>Draft Whole-Genome Sequence of Trichoderma gamsii T6085, a Promising Biocontrol Agent of Fusarium Head Blight on Wheat.</title>
        <authorList>
            <person name="Baroncelli R."/>
            <person name="Zapparata A."/>
            <person name="Piaggeschi G."/>
            <person name="Sarrocco S."/>
            <person name="Vannacci G."/>
        </authorList>
    </citation>
    <scope>NUCLEOTIDE SEQUENCE [LARGE SCALE GENOMIC DNA]</scope>
    <source>
        <strain evidence="1 2">T6085</strain>
    </source>
</reference>
<comment type="caution">
    <text evidence="1">The sequence shown here is derived from an EMBL/GenBank/DDBJ whole genome shotgun (WGS) entry which is preliminary data.</text>
</comment>
<evidence type="ECO:0000313" key="1">
    <source>
        <dbReference type="EMBL" id="PON25703.1"/>
    </source>
</evidence>
<organism evidence="1 2">
    <name type="scientific">Trichoderma gamsii</name>
    <dbReference type="NCBI Taxonomy" id="398673"/>
    <lineage>
        <taxon>Eukaryota</taxon>
        <taxon>Fungi</taxon>
        <taxon>Dikarya</taxon>
        <taxon>Ascomycota</taxon>
        <taxon>Pezizomycotina</taxon>
        <taxon>Sordariomycetes</taxon>
        <taxon>Hypocreomycetidae</taxon>
        <taxon>Hypocreales</taxon>
        <taxon>Hypocreaceae</taxon>
        <taxon>Trichoderma</taxon>
    </lineage>
</organism>
<name>A0A2P4ZN47_9HYPO</name>
<evidence type="ECO:0000313" key="2">
    <source>
        <dbReference type="Proteomes" id="UP000054821"/>
    </source>
</evidence>
<dbReference type="RefSeq" id="XP_024405617.1">
    <property type="nucleotide sequence ID" value="XM_024549668.1"/>
</dbReference>
<gene>
    <name evidence="1" type="ORF">TGAM01_v205588</name>
</gene>
<proteinExistence type="predicted"/>
<protein>
    <submittedName>
        <fullName evidence="1">Uncharacterized protein</fullName>
    </submittedName>
</protein>
<dbReference type="Proteomes" id="UP000054821">
    <property type="component" value="Unassembled WGS sequence"/>
</dbReference>
<dbReference type="EMBL" id="JPDN02000017">
    <property type="protein sequence ID" value="PON25703.1"/>
    <property type="molecule type" value="Genomic_DNA"/>
</dbReference>
<dbReference type="GeneID" id="36347587"/>
<keyword evidence="2" id="KW-1185">Reference proteome</keyword>
<accession>A0A2P4ZN47</accession>